<keyword evidence="3" id="KW-0597">Phosphoprotein</keyword>
<dbReference type="PANTHER" id="PTHR43711">
    <property type="entry name" value="TWO-COMPONENT HISTIDINE KINASE"/>
    <property type="match status" value="1"/>
</dbReference>
<evidence type="ECO:0000313" key="15">
    <source>
        <dbReference type="EMBL" id="RCW70208.1"/>
    </source>
</evidence>
<evidence type="ECO:0000313" key="16">
    <source>
        <dbReference type="Proteomes" id="UP000252884"/>
    </source>
</evidence>
<evidence type="ECO:0000256" key="10">
    <source>
        <dbReference type="ARBA" id="ARBA00070152"/>
    </source>
</evidence>
<evidence type="ECO:0000256" key="2">
    <source>
        <dbReference type="ARBA" id="ARBA00012438"/>
    </source>
</evidence>
<dbReference type="PRINTS" id="PR00344">
    <property type="entry name" value="BCTRLSENSOR"/>
</dbReference>
<dbReference type="Gene3D" id="1.10.287.130">
    <property type="match status" value="1"/>
</dbReference>
<sequence length="472" mass="49237">MTALPPLSAPAGASAAAAASTASTAALAAPAAGTAAPAARRLHGSVRVNYPVRIGAHLAGGLLLGSVFMMRPPAQMWWVAVVMLVWPHLAHWLSRRARDSKRSELRALLVDSFLMGAYGGLSGFNPWIIVALGGAMHASNLGSGGVRHALRGLALMVAGVAVGGALNGFEVRPDTSLLTVALSAAGAALYLTLFGHAVHAESQRTARIRSALQQRNQEIEAQAVHLEQARTEAEAANKAKSAFLANMSHELRTPLNAVIGYTELLEEDLADTVPPSARADLGRIKGSAKDLLAMINAVLDLTRLDAGTVQLNAEDCDLRGLLASVAAATQPLMQANSNRMEVVVAPGLAVLHVDALRLRQVLVALVSNAAKFTFGGDVCLRAGTRTGPGGARQVRFDVEDTGIGLDADEIARLFQPFLQADAGSTRAFGGTGLGLAISRRMCRLMGGDIEVASTLGEGACFTVWLPLQERAP</sequence>
<organism evidence="15 16">
    <name type="scientific">Pseudorhodoferax soli</name>
    <dbReference type="NCBI Taxonomy" id="545864"/>
    <lineage>
        <taxon>Bacteria</taxon>
        <taxon>Pseudomonadati</taxon>
        <taxon>Pseudomonadota</taxon>
        <taxon>Betaproteobacteria</taxon>
        <taxon>Burkholderiales</taxon>
        <taxon>Comamonadaceae</taxon>
    </lineage>
</organism>
<dbReference type="SUPFAM" id="SSF47384">
    <property type="entry name" value="Homodimeric domain of signal transducing histidine kinase"/>
    <property type="match status" value="1"/>
</dbReference>
<dbReference type="CDD" id="cd00082">
    <property type="entry name" value="HisKA"/>
    <property type="match status" value="1"/>
</dbReference>
<dbReference type="CDD" id="cd16922">
    <property type="entry name" value="HATPase_EvgS-ArcB-TorS-like"/>
    <property type="match status" value="1"/>
</dbReference>
<evidence type="ECO:0000256" key="6">
    <source>
        <dbReference type="ARBA" id="ARBA00022777"/>
    </source>
</evidence>
<evidence type="ECO:0000256" key="11">
    <source>
        <dbReference type="SAM" id="Coils"/>
    </source>
</evidence>
<feature type="transmembrane region" description="Helical" evidence="12">
    <location>
        <begin position="148"/>
        <end position="169"/>
    </location>
</feature>
<dbReference type="Pfam" id="PF00512">
    <property type="entry name" value="HisKA"/>
    <property type="match status" value="1"/>
</dbReference>
<evidence type="ECO:0000256" key="1">
    <source>
        <dbReference type="ARBA" id="ARBA00000085"/>
    </source>
</evidence>
<dbReference type="EMBL" id="QPJK01000005">
    <property type="protein sequence ID" value="RCW70208.1"/>
    <property type="molecule type" value="Genomic_DNA"/>
</dbReference>
<comment type="function">
    <text evidence="9">Member of the two-component regulatory system BvgS/BvgA. Phosphorylates BvgA via a four-step phosphorelay in response to environmental signals.</text>
</comment>
<dbReference type="PROSITE" id="PS50109">
    <property type="entry name" value="HIS_KIN"/>
    <property type="match status" value="1"/>
</dbReference>
<keyword evidence="4" id="KW-0808">Transferase</keyword>
<dbReference type="OrthoDB" id="9810730at2"/>
<dbReference type="InterPro" id="IPR003661">
    <property type="entry name" value="HisK_dim/P_dom"/>
</dbReference>
<name>A0A368XT28_9BURK</name>
<keyword evidence="16" id="KW-1185">Reference proteome</keyword>
<evidence type="ECO:0000256" key="5">
    <source>
        <dbReference type="ARBA" id="ARBA00022729"/>
    </source>
</evidence>
<dbReference type="InterPro" id="IPR003594">
    <property type="entry name" value="HATPase_dom"/>
</dbReference>
<evidence type="ECO:0000256" key="13">
    <source>
        <dbReference type="SAM" id="SignalP"/>
    </source>
</evidence>
<feature type="transmembrane region" description="Helical" evidence="12">
    <location>
        <begin position="76"/>
        <end position="93"/>
    </location>
</feature>
<evidence type="ECO:0000256" key="12">
    <source>
        <dbReference type="SAM" id="Phobius"/>
    </source>
</evidence>
<comment type="catalytic activity">
    <reaction evidence="1">
        <text>ATP + protein L-histidine = ADP + protein N-phospho-L-histidine.</text>
        <dbReference type="EC" id="2.7.13.3"/>
    </reaction>
</comment>
<protein>
    <recommendedName>
        <fullName evidence="10">Virulence sensor protein BvgS</fullName>
        <ecNumber evidence="2">2.7.13.3</ecNumber>
    </recommendedName>
</protein>
<dbReference type="InterPro" id="IPR050736">
    <property type="entry name" value="Sensor_HK_Regulatory"/>
</dbReference>
<evidence type="ECO:0000259" key="14">
    <source>
        <dbReference type="PROSITE" id="PS50109"/>
    </source>
</evidence>
<dbReference type="PANTHER" id="PTHR43711:SF26">
    <property type="entry name" value="SENSOR HISTIDINE KINASE RCSC"/>
    <property type="match status" value="1"/>
</dbReference>
<dbReference type="InterPro" id="IPR036890">
    <property type="entry name" value="HATPase_C_sf"/>
</dbReference>
<keyword evidence="12" id="KW-0472">Membrane</keyword>
<feature type="transmembrane region" description="Helical" evidence="12">
    <location>
        <begin position="52"/>
        <end position="69"/>
    </location>
</feature>
<evidence type="ECO:0000256" key="7">
    <source>
        <dbReference type="ARBA" id="ARBA00023012"/>
    </source>
</evidence>
<reference evidence="15 16" key="1">
    <citation type="submission" date="2018-07" db="EMBL/GenBank/DDBJ databases">
        <title>Genomic Encyclopedia of Type Strains, Phase IV (KMG-IV): sequencing the most valuable type-strain genomes for metagenomic binning, comparative biology and taxonomic classification.</title>
        <authorList>
            <person name="Goeker M."/>
        </authorList>
    </citation>
    <scope>NUCLEOTIDE SEQUENCE [LARGE SCALE GENOMIC DNA]</scope>
    <source>
        <strain evidence="15 16">DSM 21634</strain>
    </source>
</reference>
<evidence type="ECO:0000256" key="8">
    <source>
        <dbReference type="ARBA" id="ARBA00023026"/>
    </source>
</evidence>
<proteinExistence type="predicted"/>
<accession>A0A368XT28</accession>
<keyword evidence="5 13" id="KW-0732">Signal</keyword>
<evidence type="ECO:0000256" key="3">
    <source>
        <dbReference type="ARBA" id="ARBA00022553"/>
    </source>
</evidence>
<dbReference type="AlphaFoldDB" id="A0A368XT28"/>
<feature type="chain" id="PRO_5016579453" description="Virulence sensor protein BvgS" evidence="13">
    <location>
        <begin position="29"/>
        <end position="472"/>
    </location>
</feature>
<dbReference type="RefSeq" id="WP_114469170.1">
    <property type="nucleotide sequence ID" value="NZ_QPJK01000005.1"/>
</dbReference>
<dbReference type="SUPFAM" id="SSF55874">
    <property type="entry name" value="ATPase domain of HSP90 chaperone/DNA topoisomerase II/histidine kinase"/>
    <property type="match status" value="1"/>
</dbReference>
<evidence type="ECO:0000256" key="4">
    <source>
        <dbReference type="ARBA" id="ARBA00022679"/>
    </source>
</evidence>
<keyword evidence="11" id="KW-0175">Coiled coil</keyword>
<dbReference type="SMART" id="SM00387">
    <property type="entry name" value="HATPase_c"/>
    <property type="match status" value="1"/>
</dbReference>
<keyword evidence="12" id="KW-1133">Transmembrane helix</keyword>
<dbReference type="InterPro" id="IPR007894">
    <property type="entry name" value="MASE2"/>
</dbReference>
<feature type="signal peptide" evidence="13">
    <location>
        <begin position="1"/>
        <end position="28"/>
    </location>
</feature>
<dbReference type="Pfam" id="PF02518">
    <property type="entry name" value="HATPase_c"/>
    <property type="match status" value="1"/>
</dbReference>
<dbReference type="FunFam" id="3.30.565.10:FF:000010">
    <property type="entry name" value="Sensor histidine kinase RcsC"/>
    <property type="match status" value="1"/>
</dbReference>
<feature type="domain" description="Histidine kinase" evidence="14">
    <location>
        <begin position="246"/>
        <end position="469"/>
    </location>
</feature>
<gene>
    <name evidence="15" type="ORF">DES41_105149</name>
</gene>
<dbReference type="Pfam" id="PF05230">
    <property type="entry name" value="MASE2"/>
    <property type="match status" value="1"/>
</dbReference>
<dbReference type="Proteomes" id="UP000252884">
    <property type="component" value="Unassembled WGS sequence"/>
</dbReference>
<dbReference type="InterPro" id="IPR005467">
    <property type="entry name" value="His_kinase_dom"/>
</dbReference>
<dbReference type="SMART" id="SM00388">
    <property type="entry name" value="HisKA"/>
    <property type="match status" value="1"/>
</dbReference>
<dbReference type="EC" id="2.7.13.3" evidence="2"/>
<evidence type="ECO:0000256" key="9">
    <source>
        <dbReference type="ARBA" id="ARBA00058004"/>
    </source>
</evidence>
<keyword evidence="6 15" id="KW-0418">Kinase</keyword>
<keyword evidence="8" id="KW-0843">Virulence</keyword>
<feature type="transmembrane region" description="Helical" evidence="12">
    <location>
        <begin position="113"/>
        <end position="136"/>
    </location>
</feature>
<keyword evidence="12" id="KW-0812">Transmembrane</keyword>
<dbReference type="GO" id="GO:0000155">
    <property type="term" value="F:phosphorelay sensor kinase activity"/>
    <property type="evidence" value="ECO:0007669"/>
    <property type="project" value="InterPro"/>
</dbReference>
<dbReference type="InterPro" id="IPR004358">
    <property type="entry name" value="Sig_transdc_His_kin-like_C"/>
</dbReference>
<feature type="transmembrane region" description="Helical" evidence="12">
    <location>
        <begin position="175"/>
        <end position="198"/>
    </location>
</feature>
<comment type="caution">
    <text evidence="15">The sequence shown here is derived from an EMBL/GenBank/DDBJ whole genome shotgun (WGS) entry which is preliminary data.</text>
</comment>
<dbReference type="InterPro" id="IPR036097">
    <property type="entry name" value="HisK_dim/P_sf"/>
</dbReference>
<keyword evidence="7" id="KW-0902">Two-component regulatory system</keyword>
<feature type="coiled-coil region" evidence="11">
    <location>
        <begin position="209"/>
        <end position="246"/>
    </location>
</feature>
<dbReference type="Gene3D" id="3.30.565.10">
    <property type="entry name" value="Histidine kinase-like ATPase, C-terminal domain"/>
    <property type="match status" value="1"/>
</dbReference>